<feature type="domain" description="RING-type" evidence="7">
    <location>
        <begin position="7"/>
        <end position="50"/>
    </location>
</feature>
<feature type="region of interest" description="Disordered" evidence="6">
    <location>
        <begin position="285"/>
        <end position="317"/>
    </location>
</feature>
<sequence length="345" mass="39127">MEFWFHCNNCTRRPDNWTLIPTYRLTNCGHILCSECTDDIDTVKVCKFCQRTGITALAIDKTLPPHVQKFFMPPKMLIESAEKRIKETIAFQHSQKVLMERCLVRKVVQLWYQFQAAKQDAKSKNELEREIACLKNALKCLKGELLRTLNNHREFEKQALQWGFKALSVKESGQNFSREQQEQQEVQIVETRILTESIFTNMFTNSASILTDGSSLSSHISDEPLDLSMKDKVDSVNEEMILSCSSSNSDLAKCVTAPFNSPTAIVLSKKNCAVGVQRSCVRKNTTSLSKPRASGSGSVRSRNCRLENSDHKSHPKSEYKNWVATPSYPILILRRVRVDAANGEA</sequence>
<feature type="coiled-coil region" evidence="5">
    <location>
        <begin position="117"/>
        <end position="144"/>
    </location>
</feature>
<evidence type="ECO:0000313" key="8">
    <source>
        <dbReference type="EMBL" id="CAG9538682.1"/>
    </source>
</evidence>
<proteinExistence type="predicted"/>
<evidence type="ECO:0000313" key="9">
    <source>
        <dbReference type="Proteomes" id="UP000746747"/>
    </source>
</evidence>
<keyword evidence="2" id="KW-0862">Zinc</keyword>
<dbReference type="AlphaFoldDB" id="A0A8J2PX94"/>
<accession>A0A8J2PX94</accession>
<feature type="compositionally biased region" description="Polar residues" evidence="6">
    <location>
        <begin position="285"/>
        <end position="301"/>
    </location>
</feature>
<keyword evidence="1 4" id="KW-0479">Metal-binding</keyword>
<evidence type="ECO:0000256" key="1">
    <source>
        <dbReference type="ARBA" id="ARBA00022771"/>
    </source>
</evidence>
<gene>
    <name evidence="8" type="ORF">CJOHNSTONI_LOCUS8367</name>
</gene>
<dbReference type="InterPro" id="IPR001841">
    <property type="entry name" value="Znf_RING"/>
</dbReference>
<feature type="compositionally biased region" description="Basic and acidic residues" evidence="6">
    <location>
        <begin position="304"/>
        <end position="317"/>
    </location>
</feature>
<evidence type="ECO:0000259" key="7">
    <source>
        <dbReference type="PROSITE" id="PS50089"/>
    </source>
</evidence>
<keyword evidence="1 4" id="KW-0863">Zinc-finger</keyword>
<dbReference type="EMBL" id="CAKAEH010001692">
    <property type="protein sequence ID" value="CAG9538682.1"/>
    <property type="molecule type" value="Genomic_DNA"/>
</dbReference>
<evidence type="ECO:0000256" key="2">
    <source>
        <dbReference type="ARBA" id="ARBA00022833"/>
    </source>
</evidence>
<dbReference type="GO" id="GO:0016925">
    <property type="term" value="P:protein sumoylation"/>
    <property type="evidence" value="ECO:0007669"/>
    <property type="project" value="TreeGrafter"/>
</dbReference>
<evidence type="ECO:0000256" key="6">
    <source>
        <dbReference type="SAM" id="MobiDB-lite"/>
    </source>
</evidence>
<dbReference type="GO" id="GO:0000795">
    <property type="term" value="C:synaptonemal complex"/>
    <property type="evidence" value="ECO:0007669"/>
    <property type="project" value="InterPro"/>
</dbReference>
<keyword evidence="9" id="KW-1185">Reference proteome</keyword>
<reference evidence="8" key="1">
    <citation type="submission" date="2021-09" db="EMBL/GenBank/DDBJ databases">
        <authorList>
            <consortium name="Pathogen Informatics"/>
        </authorList>
    </citation>
    <scope>NUCLEOTIDE SEQUENCE</scope>
</reference>
<keyword evidence="3" id="KW-0469">Meiosis</keyword>
<dbReference type="GO" id="GO:0007131">
    <property type="term" value="P:reciprocal meiotic recombination"/>
    <property type="evidence" value="ECO:0007669"/>
    <property type="project" value="InterPro"/>
</dbReference>
<evidence type="ECO:0000256" key="5">
    <source>
        <dbReference type="SAM" id="Coils"/>
    </source>
</evidence>
<dbReference type="Proteomes" id="UP000746747">
    <property type="component" value="Unassembled WGS sequence"/>
</dbReference>
<comment type="caution">
    <text evidence="8">The sequence shown here is derived from an EMBL/GenBank/DDBJ whole genome shotgun (WGS) entry which is preliminary data.</text>
</comment>
<evidence type="ECO:0000256" key="3">
    <source>
        <dbReference type="ARBA" id="ARBA00023254"/>
    </source>
</evidence>
<dbReference type="InterPro" id="IPR042123">
    <property type="entry name" value="Zip3/RNF212-like"/>
</dbReference>
<protein>
    <recommendedName>
        <fullName evidence="7">RING-type domain-containing protein</fullName>
    </recommendedName>
</protein>
<dbReference type="OrthoDB" id="2535391at2759"/>
<dbReference type="PROSITE" id="PS50089">
    <property type="entry name" value="ZF_RING_2"/>
    <property type="match status" value="1"/>
</dbReference>
<evidence type="ECO:0000256" key="4">
    <source>
        <dbReference type="PROSITE-ProRule" id="PRU00175"/>
    </source>
</evidence>
<dbReference type="GO" id="GO:0007129">
    <property type="term" value="P:homologous chromosome pairing at meiosis"/>
    <property type="evidence" value="ECO:0007669"/>
    <property type="project" value="TreeGrafter"/>
</dbReference>
<organism evidence="8 9">
    <name type="scientific">Cercopithifilaria johnstoni</name>
    <dbReference type="NCBI Taxonomy" id="2874296"/>
    <lineage>
        <taxon>Eukaryota</taxon>
        <taxon>Metazoa</taxon>
        <taxon>Ecdysozoa</taxon>
        <taxon>Nematoda</taxon>
        <taxon>Chromadorea</taxon>
        <taxon>Rhabditida</taxon>
        <taxon>Spirurina</taxon>
        <taxon>Spiruromorpha</taxon>
        <taxon>Filarioidea</taxon>
        <taxon>Onchocercidae</taxon>
        <taxon>Cercopithifilaria</taxon>
    </lineage>
</organism>
<keyword evidence="5" id="KW-0175">Coiled coil</keyword>
<name>A0A8J2PX94_9BILA</name>
<dbReference type="GO" id="GO:0008270">
    <property type="term" value="F:zinc ion binding"/>
    <property type="evidence" value="ECO:0007669"/>
    <property type="project" value="UniProtKB-KW"/>
</dbReference>
<dbReference type="GO" id="GO:0019789">
    <property type="term" value="F:SUMO transferase activity"/>
    <property type="evidence" value="ECO:0007669"/>
    <property type="project" value="InterPro"/>
</dbReference>
<dbReference type="PANTHER" id="PTHR22663">
    <property type="entry name" value="RING FINGER PROTEIN NARYA-RELATED"/>
    <property type="match status" value="1"/>
</dbReference>
<dbReference type="PANTHER" id="PTHR22663:SF17">
    <property type="entry name" value="RING FINGER PROTEIN NARYA-RELATED"/>
    <property type="match status" value="1"/>
</dbReference>